<dbReference type="InterPro" id="IPR029058">
    <property type="entry name" value="AB_hydrolase_fold"/>
</dbReference>
<evidence type="ECO:0000256" key="1">
    <source>
        <dbReference type="SAM" id="MobiDB-lite"/>
    </source>
</evidence>
<sequence length="387" mass="43224">MANILDYLNWRGDLPFSCDPVNTVDEFILSRISYLPFEGILPGEADNSSITIGEASEIFKKLRSDSRTAETLRIIWPDDIPFFESLGQNERYRSLRLTRYVNHINTAQEKQFSAVTILTGDGSVFVSYRGTDNTLVGWKEDFNMAFLSNTPSQLEAVSYLKETAAVFRKEKLVLGGHSKGGNLAVYAAVFCGRKIQNRITSVYTEDAPGISKEILSAEEYSAVKQKIRAFVPQGSVVGMLFEHPADYTVVESTQKGLLQHNIYSWQVTRNDVVRLNTVTKGSVFMDQTLNEWISGLTSEQRRQFAETIYTVLISTSAETIPQFTSSWYKHASDMVKALKEIDKPTRDAAYKAVGALFKAAQENMGTLLAKDREKTGNTPKGTDSPSP</sequence>
<dbReference type="InterPro" id="IPR024499">
    <property type="entry name" value="Mbeg1-like"/>
</dbReference>
<evidence type="ECO:0000313" key="2">
    <source>
        <dbReference type="EMBL" id="QQO08473.1"/>
    </source>
</evidence>
<dbReference type="Gene3D" id="3.40.50.1820">
    <property type="entry name" value="alpha/beta hydrolase"/>
    <property type="match status" value="1"/>
</dbReference>
<keyword evidence="3" id="KW-1185">Reference proteome</keyword>
<dbReference type="Pfam" id="PF11187">
    <property type="entry name" value="Mbeg1-like"/>
    <property type="match status" value="1"/>
</dbReference>
<dbReference type="KEGG" id="bhc:JFL75_16270"/>
<feature type="compositionally biased region" description="Polar residues" evidence="1">
    <location>
        <begin position="376"/>
        <end position="387"/>
    </location>
</feature>
<dbReference type="AlphaFoldDB" id="A0A7T7XLL9"/>
<dbReference type="SUPFAM" id="SSF53474">
    <property type="entry name" value="alpha/beta-Hydrolases"/>
    <property type="match status" value="1"/>
</dbReference>
<protein>
    <submittedName>
        <fullName evidence="2">DUF2974 domain-containing protein</fullName>
    </submittedName>
</protein>
<gene>
    <name evidence="2" type="ORF">JFL75_16270</name>
</gene>
<proteinExistence type="predicted"/>
<feature type="region of interest" description="Disordered" evidence="1">
    <location>
        <begin position="367"/>
        <end position="387"/>
    </location>
</feature>
<organism evidence="2 3">
    <name type="scientific">Breznakiella homolactica</name>
    <dbReference type="NCBI Taxonomy" id="2798577"/>
    <lineage>
        <taxon>Bacteria</taxon>
        <taxon>Pseudomonadati</taxon>
        <taxon>Spirochaetota</taxon>
        <taxon>Spirochaetia</taxon>
        <taxon>Spirochaetales</taxon>
        <taxon>Breznakiellaceae</taxon>
        <taxon>Breznakiella</taxon>
    </lineage>
</organism>
<name>A0A7T7XLL9_9SPIR</name>
<dbReference type="Proteomes" id="UP000595917">
    <property type="component" value="Chromosome"/>
</dbReference>
<dbReference type="EMBL" id="CP067089">
    <property type="protein sequence ID" value="QQO08473.1"/>
    <property type="molecule type" value="Genomic_DNA"/>
</dbReference>
<reference evidence="2" key="1">
    <citation type="submission" date="2021-01" db="EMBL/GenBank/DDBJ databases">
        <title>Description of Breznakiella homolactica.</title>
        <authorList>
            <person name="Song Y."/>
            <person name="Brune A."/>
        </authorList>
    </citation>
    <scope>NUCLEOTIDE SEQUENCE</scope>
    <source>
        <strain evidence="2">RmG30</strain>
    </source>
</reference>
<dbReference type="RefSeq" id="WP_215625779.1">
    <property type="nucleotide sequence ID" value="NZ_CP067089.2"/>
</dbReference>
<evidence type="ECO:0000313" key="3">
    <source>
        <dbReference type="Proteomes" id="UP000595917"/>
    </source>
</evidence>
<accession>A0A7T7XLL9</accession>